<name>A0A482VBQ8_ASBVE</name>
<keyword evidence="4" id="KW-0732">Signal</keyword>
<evidence type="ECO:0000256" key="1">
    <source>
        <dbReference type="ARBA" id="ARBA00022460"/>
    </source>
</evidence>
<accession>A0A482VBQ8</accession>
<protein>
    <submittedName>
        <fullName evidence="5">Cuticle protein</fullName>
    </submittedName>
</protein>
<dbReference type="PROSITE" id="PS00233">
    <property type="entry name" value="CHIT_BIND_RR_1"/>
    <property type="match status" value="1"/>
</dbReference>
<dbReference type="PANTHER" id="PTHR12236">
    <property type="entry name" value="STRUCTURAL CONTITUENT OF CUTICLE"/>
    <property type="match status" value="1"/>
</dbReference>
<dbReference type="InterPro" id="IPR000618">
    <property type="entry name" value="Insect_cuticle"/>
</dbReference>
<sequence length="209" mass="21713">MAIKPELHKTAINKSVIVVVLTTAALAFAEPPVPNSQYLPSSQYGAPRPFSPPSTQYGTPAQTAAFLKPSAQYGAPRPGGNYLAPSQAGSGGYGRNGGYDDQSEPANYNFEYHVQDNYGNDFGHEEARQGDVAQGKYYVLLPDGRRQVVQYVADNDGYKPKISYEQVSSGVGGGFGNGGSGGYPSGGSGGYPSGGSGGYPSGGNGGYQY</sequence>
<dbReference type="Pfam" id="PF00379">
    <property type="entry name" value="Chitin_bind_4"/>
    <property type="match status" value="1"/>
</dbReference>
<dbReference type="GO" id="GO:0031012">
    <property type="term" value="C:extracellular matrix"/>
    <property type="evidence" value="ECO:0007669"/>
    <property type="project" value="TreeGrafter"/>
</dbReference>
<keyword evidence="1 2" id="KW-0193">Cuticle</keyword>
<feature type="region of interest" description="Disordered" evidence="3">
    <location>
        <begin position="39"/>
        <end position="60"/>
    </location>
</feature>
<comment type="caution">
    <text evidence="5">The sequence shown here is derived from an EMBL/GenBank/DDBJ whole genome shotgun (WGS) entry which is preliminary data.</text>
</comment>
<evidence type="ECO:0000313" key="6">
    <source>
        <dbReference type="Proteomes" id="UP000292052"/>
    </source>
</evidence>
<gene>
    <name evidence="5" type="ORF">BDFB_010765</name>
</gene>
<feature type="signal peptide" evidence="4">
    <location>
        <begin position="1"/>
        <end position="29"/>
    </location>
</feature>
<dbReference type="STRING" id="1661398.A0A482VBQ8"/>
<feature type="region of interest" description="Disordered" evidence="3">
    <location>
        <begin position="179"/>
        <end position="209"/>
    </location>
</feature>
<feature type="chain" id="PRO_5019766978" evidence="4">
    <location>
        <begin position="30"/>
        <end position="209"/>
    </location>
</feature>
<evidence type="ECO:0000256" key="2">
    <source>
        <dbReference type="PROSITE-ProRule" id="PRU00497"/>
    </source>
</evidence>
<evidence type="ECO:0000256" key="3">
    <source>
        <dbReference type="SAM" id="MobiDB-lite"/>
    </source>
</evidence>
<dbReference type="Proteomes" id="UP000292052">
    <property type="component" value="Unassembled WGS sequence"/>
</dbReference>
<dbReference type="GO" id="GO:0042302">
    <property type="term" value="F:structural constituent of cuticle"/>
    <property type="evidence" value="ECO:0007669"/>
    <property type="project" value="UniProtKB-UniRule"/>
</dbReference>
<organism evidence="5 6">
    <name type="scientific">Asbolus verrucosus</name>
    <name type="common">Desert ironclad beetle</name>
    <dbReference type="NCBI Taxonomy" id="1661398"/>
    <lineage>
        <taxon>Eukaryota</taxon>
        <taxon>Metazoa</taxon>
        <taxon>Ecdysozoa</taxon>
        <taxon>Arthropoda</taxon>
        <taxon>Hexapoda</taxon>
        <taxon>Insecta</taxon>
        <taxon>Pterygota</taxon>
        <taxon>Neoptera</taxon>
        <taxon>Endopterygota</taxon>
        <taxon>Coleoptera</taxon>
        <taxon>Polyphaga</taxon>
        <taxon>Cucujiformia</taxon>
        <taxon>Tenebrionidae</taxon>
        <taxon>Pimeliinae</taxon>
        <taxon>Asbolus</taxon>
    </lineage>
</organism>
<dbReference type="PRINTS" id="PR00947">
    <property type="entry name" value="CUTICLE"/>
</dbReference>
<dbReference type="PROSITE" id="PS51155">
    <property type="entry name" value="CHIT_BIND_RR_2"/>
    <property type="match status" value="1"/>
</dbReference>
<dbReference type="GO" id="GO:0005615">
    <property type="term" value="C:extracellular space"/>
    <property type="evidence" value="ECO:0007669"/>
    <property type="project" value="TreeGrafter"/>
</dbReference>
<evidence type="ECO:0000313" key="5">
    <source>
        <dbReference type="EMBL" id="RZB40674.1"/>
    </source>
</evidence>
<reference evidence="5 6" key="1">
    <citation type="submission" date="2017-03" db="EMBL/GenBank/DDBJ databases">
        <title>Genome of the blue death feigning beetle - Asbolus verrucosus.</title>
        <authorList>
            <person name="Rider S.D."/>
        </authorList>
    </citation>
    <scope>NUCLEOTIDE SEQUENCE [LARGE SCALE GENOMIC DNA]</scope>
    <source>
        <strain evidence="5">Butters</strain>
        <tissue evidence="5">Head and leg muscle</tissue>
    </source>
</reference>
<dbReference type="PANTHER" id="PTHR12236:SF98">
    <property type="entry name" value="CUTICULAR PROTEIN 56F"/>
    <property type="match status" value="1"/>
</dbReference>
<dbReference type="EMBL" id="QDEB01116901">
    <property type="protein sequence ID" value="RZB40674.1"/>
    <property type="molecule type" value="Genomic_DNA"/>
</dbReference>
<feature type="region of interest" description="Disordered" evidence="3">
    <location>
        <begin position="76"/>
        <end position="102"/>
    </location>
</feature>
<proteinExistence type="predicted"/>
<dbReference type="AlphaFoldDB" id="A0A482VBQ8"/>
<keyword evidence="6" id="KW-1185">Reference proteome</keyword>
<dbReference type="OrthoDB" id="6595597at2759"/>
<dbReference type="InterPro" id="IPR051217">
    <property type="entry name" value="Insect_Cuticle_Struc_Prot"/>
</dbReference>
<dbReference type="InterPro" id="IPR031311">
    <property type="entry name" value="CHIT_BIND_RR_consensus"/>
</dbReference>
<evidence type="ECO:0000256" key="4">
    <source>
        <dbReference type="SAM" id="SignalP"/>
    </source>
</evidence>